<dbReference type="EMBL" id="CP030926">
    <property type="protein sequence ID" value="AXN38750.1"/>
    <property type="molecule type" value="Genomic_DNA"/>
</dbReference>
<gene>
    <name evidence="1" type="ORF">DTO10_10205</name>
</gene>
<dbReference type="RefSeq" id="WP_116821166.1">
    <property type="nucleotide sequence ID" value="NZ_CP030926.1"/>
</dbReference>
<dbReference type="Proteomes" id="UP000260457">
    <property type="component" value="Chromosome"/>
</dbReference>
<name>A0ABM6XK15_9BACI</name>
<accession>A0ABM6XK15</accession>
<organism evidence="1 2">
    <name type="scientific">Peribacillus butanolivorans</name>
    <dbReference type="NCBI Taxonomy" id="421767"/>
    <lineage>
        <taxon>Bacteria</taxon>
        <taxon>Bacillati</taxon>
        <taxon>Bacillota</taxon>
        <taxon>Bacilli</taxon>
        <taxon>Bacillales</taxon>
        <taxon>Bacillaceae</taxon>
        <taxon>Peribacillus</taxon>
    </lineage>
</organism>
<sequence length="92" mass="10841">MYQKNCYTCHRASFSSAEYGGWLCPTCGEDLSAQKAFDALIMERINMPHRLNKKGNVYNFIKKERESFEPSCFVHEIDKKYHGFLDFVIFCR</sequence>
<protein>
    <submittedName>
        <fullName evidence="1">Uncharacterized protein</fullName>
    </submittedName>
</protein>
<evidence type="ECO:0000313" key="2">
    <source>
        <dbReference type="Proteomes" id="UP000260457"/>
    </source>
</evidence>
<reference evidence="1 2" key="1">
    <citation type="submission" date="2018-07" db="EMBL/GenBank/DDBJ databases">
        <title>The molecular basis for the intramolecular migration of carboxyl group in the catabolism of para-hydroxybenzoate via gentisate.</title>
        <authorList>
            <person name="Zhao H."/>
            <person name="Xu Y."/>
            <person name="Lin S."/>
            <person name="Spain J.C."/>
            <person name="Zhou N.-Y."/>
        </authorList>
    </citation>
    <scope>NUCLEOTIDE SEQUENCE [LARGE SCALE GENOMIC DNA]</scope>
    <source>
        <strain evidence="1 2">PHB-7a</strain>
    </source>
</reference>
<keyword evidence="2" id="KW-1185">Reference proteome</keyword>
<proteinExistence type="predicted"/>
<dbReference type="GeneID" id="95398601"/>
<evidence type="ECO:0000313" key="1">
    <source>
        <dbReference type="EMBL" id="AXN38750.1"/>
    </source>
</evidence>